<dbReference type="AlphaFoldDB" id="A0A364XTV8"/>
<dbReference type="InterPro" id="IPR041459">
    <property type="entry name" value="MPTase-PolyVal"/>
</dbReference>
<feature type="domain" description="Polyvalent protein metallopeptidase" evidence="2">
    <location>
        <begin position="153"/>
        <end position="273"/>
    </location>
</feature>
<evidence type="ECO:0000313" key="3">
    <source>
        <dbReference type="EMBL" id="RAV97606.1"/>
    </source>
</evidence>
<dbReference type="GO" id="GO:0003697">
    <property type="term" value="F:single-stranded DNA binding"/>
    <property type="evidence" value="ECO:0007669"/>
    <property type="project" value="InterPro"/>
</dbReference>
<dbReference type="OrthoDB" id="9792687at2"/>
<evidence type="ECO:0000259" key="1">
    <source>
        <dbReference type="Pfam" id="PF08401"/>
    </source>
</evidence>
<evidence type="ECO:0000259" key="2">
    <source>
        <dbReference type="Pfam" id="PF18818"/>
    </source>
</evidence>
<name>A0A364XTV8_9BACT</name>
<dbReference type="Pfam" id="PF08401">
    <property type="entry name" value="ArdcN"/>
    <property type="match status" value="1"/>
</dbReference>
<protein>
    <recommendedName>
        <fullName evidence="5">DUF1738 domain-containing protein</fullName>
    </recommendedName>
</protein>
<sequence length="293" mass="34223">MMVMKTTSERKNMYDVINDMIMNKLQNGKTPWKQTWNDFGPARNYVSKKPYRGINALILNNTEFEYPLFLTFLQVKELGGYIKKGSKSIEVIYWKTLEFSEEEKIKRIPFLKYYNVFNVECVEGVKLKLPTKYVNDPIEMCETIVNDMPSRPIIEHGGDQPYYNWMEDRVKVPNRDNFILSDEYYATLFHELSHSTGHTSRLNRDTCMKPAVYGSRDYCKEELVAEISTCFLCGEAGISNNTIDNSSAYIQFWVERLTHMLREDNKAFVRASALAQKATDFILNRIEEPVLQD</sequence>
<reference evidence="3 4" key="1">
    <citation type="submission" date="2018-06" db="EMBL/GenBank/DDBJ databases">
        <title>Chryseolinea flavus sp. nov., a member of the phylum Bacteroidetes isolated from soil.</title>
        <authorList>
            <person name="Li Y."/>
            <person name="Wang J."/>
        </authorList>
    </citation>
    <scope>NUCLEOTIDE SEQUENCE [LARGE SCALE GENOMIC DNA]</scope>
    <source>
        <strain evidence="3 4">SDU1-6</strain>
    </source>
</reference>
<dbReference type="InterPro" id="IPR013610">
    <property type="entry name" value="ArdC_N"/>
</dbReference>
<dbReference type="InterPro" id="IPR017113">
    <property type="entry name" value="Antirestriction_ArdC"/>
</dbReference>
<dbReference type="PIRSF" id="PIRSF037112">
    <property type="entry name" value="Antirestriction_ArdC"/>
    <property type="match status" value="1"/>
</dbReference>
<proteinExistence type="predicted"/>
<dbReference type="Pfam" id="PF18818">
    <property type="entry name" value="MPTase-PolyVal"/>
    <property type="match status" value="1"/>
</dbReference>
<dbReference type="EMBL" id="QMFY01000035">
    <property type="protein sequence ID" value="RAV97606.1"/>
    <property type="molecule type" value="Genomic_DNA"/>
</dbReference>
<evidence type="ECO:0008006" key="5">
    <source>
        <dbReference type="Google" id="ProtNLM"/>
    </source>
</evidence>
<gene>
    <name evidence="3" type="ORF">DQQ10_27555</name>
</gene>
<organism evidence="3 4">
    <name type="scientific">Pseudochryseolinea flava</name>
    <dbReference type="NCBI Taxonomy" id="2059302"/>
    <lineage>
        <taxon>Bacteria</taxon>
        <taxon>Pseudomonadati</taxon>
        <taxon>Bacteroidota</taxon>
        <taxon>Cytophagia</taxon>
        <taxon>Cytophagales</taxon>
        <taxon>Fulvivirgaceae</taxon>
        <taxon>Pseudochryseolinea</taxon>
    </lineage>
</organism>
<comment type="caution">
    <text evidence="3">The sequence shown here is derived from an EMBL/GenBank/DDBJ whole genome shotgun (WGS) entry which is preliminary data.</text>
</comment>
<keyword evidence="4" id="KW-1185">Reference proteome</keyword>
<dbReference type="Proteomes" id="UP000251889">
    <property type="component" value="Unassembled WGS sequence"/>
</dbReference>
<feature type="domain" description="N-terminal" evidence="1">
    <location>
        <begin position="11"/>
        <end position="117"/>
    </location>
</feature>
<evidence type="ECO:0000313" key="4">
    <source>
        <dbReference type="Proteomes" id="UP000251889"/>
    </source>
</evidence>
<accession>A0A364XTV8</accession>